<sequence>MGRRPIPWSNWGHRWPSGGIKLSNTSKVVDMAMKGVKYAQLTNQTIEVELDHSWIIKLRHNDLEVKGQTEF</sequence>
<reference evidence="1 2" key="1">
    <citation type="submission" date="2015-01" db="EMBL/GenBank/DDBJ databases">
        <title>Genome of allotetraploid Gossypium barbadense reveals genomic plasticity and fiber elongation in cotton evolution.</title>
        <authorList>
            <person name="Chen X."/>
            <person name="Liu X."/>
            <person name="Zhao B."/>
            <person name="Zheng H."/>
            <person name="Hu Y."/>
            <person name="Lu G."/>
            <person name="Yang C."/>
            <person name="Chen J."/>
            <person name="Shan C."/>
            <person name="Zhang L."/>
            <person name="Zhou Y."/>
            <person name="Wang L."/>
            <person name="Guo W."/>
            <person name="Bai Y."/>
            <person name="Ruan J."/>
            <person name="Shangguan X."/>
            <person name="Mao Y."/>
            <person name="Jiang J."/>
            <person name="Zhu Y."/>
            <person name="Lei J."/>
            <person name="Kang H."/>
            <person name="Chen S."/>
            <person name="He X."/>
            <person name="Wang R."/>
            <person name="Wang Y."/>
            <person name="Chen J."/>
            <person name="Wang L."/>
            <person name="Yu S."/>
            <person name="Wang B."/>
            <person name="Wei J."/>
            <person name="Song S."/>
            <person name="Lu X."/>
            <person name="Gao Z."/>
            <person name="Gu W."/>
            <person name="Deng X."/>
            <person name="Ma D."/>
            <person name="Wang S."/>
            <person name="Liang W."/>
            <person name="Fang L."/>
            <person name="Cai C."/>
            <person name="Zhu X."/>
            <person name="Zhou B."/>
            <person name="Zhang Y."/>
            <person name="Chen Z."/>
            <person name="Xu S."/>
            <person name="Zhu R."/>
            <person name="Wang S."/>
            <person name="Zhang T."/>
            <person name="Zhao G."/>
        </authorList>
    </citation>
    <scope>NUCLEOTIDE SEQUENCE [LARGE SCALE GENOMIC DNA]</scope>
    <source>
        <strain evidence="2">cv. Xinhai21</strain>
        <tissue evidence="1">Leaf</tissue>
    </source>
</reference>
<protein>
    <submittedName>
        <fullName evidence="1">Uncharacterized protein</fullName>
    </submittedName>
</protein>
<name>A0A2P5VWV2_GOSBA</name>
<gene>
    <name evidence="1" type="ORF">GOBAR_AA37425</name>
</gene>
<dbReference type="AlphaFoldDB" id="A0A2P5VWV2"/>
<organism evidence="1 2">
    <name type="scientific">Gossypium barbadense</name>
    <name type="common">Sea Island cotton</name>
    <name type="synonym">Hibiscus barbadensis</name>
    <dbReference type="NCBI Taxonomy" id="3634"/>
    <lineage>
        <taxon>Eukaryota</taxon>
        <taxon>Viridiplantae</taxon>
        <taxon>Streptophyta</taxon>
        <taxon>Embryophyta</taxon>
        <taxon>Tracheophyta</taxon>
        <taxon>Spermatophyta</taxon>
        <taxon>Magnoliopsida</taxon>
        <taxon>eudicotyledons</taxon>
        <taxon>Gunneridae</taxon>
        <taxon>Pentapetalae</taxon>
        <taxon>rosids</taxon>
        <taxon>malvids</taxon>
        <taxon>Malvales</taxon>
        <taxon>Malvaceae</taxon>
        <taxon>Malvoideae</taxon>
        <taxon>Gossypium</taxon>
    </lineage>
</organism>
<accession>A0A2P5VWV2</accession>
<evidence type="ECO:0000313" key="1">
    <source>
        <dbReference type="EMBL" id="PPR83287.1"/>
    </source>
</evidence>
<dbReference type="Proteomes" id="UP000239757">
    <property type="component" value="Unassembled WGS sequence"/>
</dbReference>
<dbReference type="EMBL" id="KZ670434">
    <property type="protein sequence ID" value="PPR83287.1"/>
    <property type="molecule type" value="Genomic_DNA"/>
</dbReference>
<proteinExistence type="predicted"/>
<evidence type="ECO:0000313" key="2">
    <source>
        <dbReference type="Proteomes" id="UP000239757"/>
    </source>
</evidence>